<dbReference type="SUPFAM" id="SSF53335">
    <property type="entry name" value="S-adenosyl-L-methionine-dependent methyltransferases"/>
    <property type="match status" value="1"/>
</dbReference>
<name>A0ABN2TEL0_9MICO</name>
<reference evidence="5 6" key="1">
    <citation type="journal article" date="2019" name="Int. J. Syst. Evol. Microbiol.">
        <title>The Global Catalogue of Microorganisms (GCM) 10K type strain sequencing project: providing services to taxonomists for standard genome sequencing and annotation.</title>
        <authorList>
            <consortium name="The Broad Institute Genomics Platform"/>
            <consortium name="The Broad Institute Genome Sequencing Center for Infectious Disease"/>
            <person name="Wu L."/>
            <person name="Ma J."/>
        </authorList>
    </citation>
    <scope>NUCLEOTIDE SEQUENCE [LARGE SCALE GENOMIC DNA]</scope>
    <source>
        <strain evidence="5 6">JCM 14546</strain>
    </source>
</reference>
<keyword evidence="2" id="KW-0808">Transferase</keyword>
<dbReference type="Proteomes" id="UP001500755">
    <property type="component" value="Unassembled WGS sequence"/>
</dbReference>
<dbReference type="InterPro" id="IPR029063">
    <property type="entry name" value="SAM-dependent_MTases_sf"/>
</dbReference>
<dbReference type="GO" id="GO:0008168">
    <property type="term" value="F:methyltransferase activity"/>
    <property type="evidence" value="ECO:0007669"/>
    <property type="project" value="UniProtKB-KW"/>
</dbReference>
<keyword evidence="1 5" id="KW-0489">Methyltransferase</keyword>
<gene>
    <name evidence="5" type="ORF">GCM10009755_16480</name>
</gene>
<dbReference type="EMBL" id="BAAANO010000015">
    <property type="protein sequence ID" value="GAA2006976.1"/>
    <property type="molecule type" value="Genomic_DNA"/>
</dbReference>
<comment type="caution">
    <text evidence="5">The sequence shown here is derived from an EMBL/GenBank/DDBJ whole genome shotgun (WGS) entry which is preliminary data.</text>
</comment>
<organism evidence="5 6">
    <name type="scientific">Brevibacterium samyangense</name>
    <dbReference type="NCBI Taxonomy" id="366888"/>
    <lineage>
        <taxon>Bacteria</taxon>
        <taxon>Bacillati</taxon>
        <taxon>Actinomycetota</taxon>
        <taxon>Actinomycetes</taxon>
        <taxon>Micrococcales</taxon>
        <taxon>Brevibacteriaceae</taxon>
        <taxon>Brevibacterium</taxon>
    </lineage>
</organism>
<proteinExistence type="predicted"/>
<evidence type="ECO:0000256" key="3">
    <source>
        <dbReference type="SAM" id="MobiDB-lite"/>
    </source>
</evidence>
<protein>
    <submittedName>
        <fullName evidence="5">Class I SAM-dependent methyltransferase</fullName>
    </submittedName>
</protein>
<dbReference type="CDD" id="cd02440">
    <property type="entry name" value="AdoMet_MTases"/>
    <property type="match status" value="1"/>
</dbReference>
<dbReference type="RefSeq" id="WP_344308691.1">
    <property type="nucleotide sequence ID" value="NZ_BAAANO010000015.1"/>
</dbReference>
<evidence type="ECO:0000313" key="5">
    <source>
        <dbReference type="EMBL" id="GAA2006976.1"/>
    </source>
</evidence>
<evidence type="ECO:0000256" key="1">
    <source>
        <dbReference type="ARBA" id="ARBA00022603"/>
    </source>
</evidence>
<dbReference type="InterPro" id="IPR041698">
    <property type="entry name" value="Methyltransf_25"/>
</dbReference>
<dbReference type="GO" id="GO:0032259">
    <property type="term" value="P:methylation"/>
    <property type="evidence" value="ECO:0007669"/>
    <property type="project" value="UniProtKB-KW"/>
</dbReference>
<dbReference type="PANTHER" id="PTHR44942:SF4">
    <property type="entry name" value="METHYLTRANSFERASE TYPE 11 DOMAIN-CONTAINING PROTEIN"/>
    <property type="match status" value="1"/>
</dbReference>
<evidence type="ECO:0000259" key="4">
    <source>
        <dbReference type="Pfam" id="PF13649"/>
    </source>
</evidence>
<evidence type="ECO:0000256" key="2">
    <source>
        <dbReference type="ARBA" id="ARBA00022679"/>
    </source>
</evidence>
<sequence length="284" mass="31287">MATRLPRHADAARARSFGAVAADYDASRPRYPDELLEDIRALGARTALDVGTGTGILAEHLHDLGLTVTGVDPDPAMADLARSKGFTVEQGTFEDWDPAGRAFDLITFGTSWHWVNPTLGAPKLAGMLRTPKGSVTPDGGDAEPRRPPRRTAVLAWNRLIPPAEVRTVIGELERVRGFDWHADTKERADHPETQVAPAQQALGNEGLATEMRTYLRRARYTREQWLAHIFTISQYNVLPDSEKQALRAEIEAAGLPEEFDIDVHTITLWAWDSGSVMESESSAD</sequence>
<feature type="domain" description="Methyltransferase" evidence="4">
    <location>
        <begin position="48"/>
        <end position="117"/>
    </location>
</feature>
<dbReference type="InterPro" id="IPR051052">
    <property type="entry name" value="Diverse_substrate_MTase"/>
</dbReference>
<accession>A0ABN2TEL0</accession>
<evidence type="ECO:0000313" key="6">
    <source>
        <dbReference type="Proteomes" id="UP001500755"/>
    </source>
</evidence>
<dbReference type="PANTHER" id="PTHR44942">
    <property type="entry name" value="METHYLTRANSF_11 DOMAIN-CONTAINING PROTEIN"/>
    <property type="match status" value="1"/>
</dbReference>
<feature type="region of interest" description="Disordered" evidence="3">
    <location>
        <begin position="125"/>
        <end position="147"/>
    </location>
</feature>
<keyword evidence="6" id="KW-1185">Reference proteome</keyword>
<dbReference type="Pfam" id="PF13649">
    <property type="entry name" value="Methyltransf_25"/>
    <property type="match status" value="1"/>
</dbReference>
<dbReference type="Gene3D" id="3.40.50.150">
    <property type="entry name" value="Vaccinia Virus protein VP39"/>
    <property type="match status" value="1"/>
</dbReference>